<keyword evidence="3" id="KW-0479">Metal-binding</keyword>
<dbReference type="PANTHER" id="PTHR42693">
    <property type="entry name" value="ARYLSULFATASE FAMILY MEMBER"/>
    <property type="match status" value="1"/>
</dbReference>
<dbReference type="KEGG" id="osu:NT6N_16790"/>
<evidence type="ECO:0000259" key="8">
    <source>
        <dbReference type="Pfam" id="PF00884"/>
    </source>
</evidence>
<evidence type="ECO:0000256" key="3">
    <source>
        <dbReference type="ARBA" id="ARBA00022723"/>
    </source>
</evidence>
<evidence type="ECO:0000256" key="7">
    <source>
        <dbReference type="SAM" id="SignalP"/>
    </source>
</evidence>
<accession>A0AAT9FKU1</accession>
<dbReference type="Pfam" id="PF00884">
    <property type="entry name" value="Sulfatase"/>
    <property type="match status" value="1"/>
</dbReference>
<dbReference type="EMBL" id="AP026866">
    <property type="protein sequence ID" value="BDS06639.1"/>
    <property type="molecule type" value="Genomic_DNA"/>
</dbReference>
<organism evidence="9">
    <name type="scientific">Oceaniferula spumae</name>
    <dbReference type="NCBI Taxonomy" id="2979115"/>
    <lineage>
        <taxon>Bacteria</taxon>
        <taxon>Pseudomonadati</taxon>
        <taxon>Verrucomicrobiota</taxon>
        <taxon>Verrucomicrobiia</taxon>
        <taxon>Verrucomicrobiales</taxon>
        <taxon>Verrucomicrobiaceae</taxon>
        <taxon>Oceaniferula</taxon>
    </lineage>
</organism>
<reference evidence="9" key="1">
    <citation type="submission" date="2024-07" db="EMBL/GenBank/DDBJ databases">
        <title>Complete genome sequence of Verrucomicrobiaceae bacterium NT6N.</title>
        <authorList>
            <person name="Huang C."/>
            <person name="Takami H."/>
            <person name="Hamasaki K."/>
        </authorList>
    </citation>
    <scope>NUCLEOTIDE SEQUENCE</scope>
    <source>
        <strain evidence="9">NT6N</strain>
    </source>
</reference>
<keyword evidence="5" id="KW-0378">Hydrolase</keyword>
<name>A0AAT9FKU1_9BACT</name>
<evidence type="ECO:0000313" key="9">
    <source>
        <dbReference type="EMBL" id="BDS06639.1"/>
    </source>
</evidence>
<evidence type="ECO:0000256" key="1">
    <source>
        <dbReference type="ARBA" id="ARBA00001913"/>
    </source>
</evidence>
<comment type="similarity">
    <text evidence="2">Belongs to the sulfatase family.</text>
</comment>
<proteinExistence type="inferred from homology"/>
<keyword evidence="4 7" id="KW-0732">Signal</keyword>
<dbReference type="Gene3D" id="3.30.1120.10">
    <property type="match status" value="1"/>
</dbReference>
<evidence type="ECO:0000256" key="5">
    <source>
        <dbReference type="ARBA" id="ARBA00022801"/>
    </source>
</evidence>
<dbReference type="Gene3D" id="3.40.720.10">
    <property type="entry name" value="Alkaline Phosphatase, subunit A"/>
    <property type="match status" value="1"/>
</dbReference>
<gene>
    <name evidence="9" type="ORF">NT6N_16790</name>
</gene>
<dbReference type="AlphaFoldDB" id="A0AAT9FKU1"/>
<dbReference type="CDD" id="cd16144">
    <property type="entry name" value="ARS_like"/>
    <property type="match status" value="1"/>
</dbReference>
<dbReference type="InterPro" id="IPR000917">
    <property type="entry name" value="Sulfatase_N"/>
</dbReference>
<evidence type="ECO:0000256" key="4">
    <source>
        <dbReference type="ARBA" id="ARBA00022729"/>
    </source>
</evidence>
<comment type="cofactor">
    <cofactor evidence="1">
        <name>Ca(2+)</name>
        <dbReference type="ChEBI" id="CHEBI:29108"/>
    </cofactor>
</comment>
<sequence>MKFRLSILTCLTLGVSSTLLAQDKNIEKPNIVFILADDLAWADVGFNGNKFYETPNLDSLCQAGMKFNRAYSGGPNCLPTRACFISGMYTPRTQIWTPGGRSKGNKASMKLDVTTTGPDAFVSKLTLQPSVTSIAEVLHSVGYKTARFGKWHVGPDTQGFDISDPSGKGDKIGKKFYGNIDVHEWLTDASCKFIRDNNDKPFFLYLSHWDVHGPTKARPEIVAKYKKKLESKDWDRKWNPTYAAMIQAVDTSVARVRATLKEQGLEEKTLFIFSSDNGGTPVTTNKPLKGAKGSLFEGGVRVPTFMTWPAMIKAGSECDTPVTSVDFLPTFADLAKAKLPTAQPVDGVSIAPLFAGKSIPDRSIFWHYPLYLSGSGEGKVHPIAGTDNLYWRGVPASMIMRGPWKLMHLFEDNSIRLFNVDEDLSESQDLSKKHPEKAAELLAELKKWQADTKAAIPTKVNAKFTPKAAGNGKRANKNKK</sequence>
<evidence type="ECO:0000256" key="2">
    <source>
        <dbReference type="ARBA" id="ARBA00008779"/>
    </source>
</evidence>
<protein>
    <submittedName>
        <fullName evidence="9">Aryl-sulfate sulfohydrolase</fullName>
    </submittedName>
</protein>
<dbReference type="GO" id="GO:0046872">
    <property type="term" value="F:metal ion binding"/>
    <property type="evidence" value="ECO:0007669"/>
    <property type="project" value="UniProtKB-KW"/>
</dbReference>
<feature type="domain" description="Sulfatase N-terminal" evidence="8">
    <location>
        <begin position="29"/>
        <end position="336"/>
    </location>
</feature>
<dbReference type="InterPro" id="IPR050738">
    <property type="entry name" value="Sulfatase"/>
</dbReference>
<feature type="signal peptide" evidence="7">
    <location>
        <begin position="1"/>
        <end position="21"/>
    </location>
</feature>
<keyword evidence="6" id="KW-0106">Calcium</keyword>
<dbReference type="PANTHER" id="PTHR42693:SF42">
    <property type="entry name" value="ARYLSULFATASE G"/>
    <property type="match status" value="1"/>
</dbReference>
<dbReference type="InterPro" id="IPR017850">
    <property type="entry name" value="Alkaline_phosphatase_core_sf"/>
</dbReference>
<dbReference type="GO" id="GO:0004065">
    <property type="term" value="F:arylsulfatase activity"/>
    <property type="evidence" value="ECO:0007669"/>
    <property type="project" value="TreeGrafter"/>
</dbReference>
<dbReference type="SUPFAM" id="SSF53649">
    <property type="entry name" value="Alkaline phosphatase-like"/>
    <property type="match status" value="1"/>
</dbReference>
<evidence type="ECO:0000256" key="6">
    <source>
        <dbReference type="ARBA" id="ARBA00022837"/>
    </source>
</evidence>
<feature type="chain" id="PRO_5043344567" evidence="7">
    <location>
        <begin position="22"/>
        <end position="480"/>
    </location>
</feature>